<proteinExistence type="predicted"/>
<keyword evidence="3" id="KW-1185">Reference proteome</keyword>
<sequence length="164" mass="17431">MEFSIRTLSSLSANQSSSIPTGAPNGASTRSLRARACQSGCVVVLKARHLPKMDITGLSARAKVQPQTLQRRLAWTSPLPRAVDLVLAAPSTGLAPGDGAPVATFTSFRNKNAPPSGSSRRLTSPHRPVLVDGGQSETREAKRLETLRKRSPNDPCGHSQRALT</sequence>
<reference evidence="2 3" key="1">
    <citation type="submission" date="2019-01" db="EMBL/GenBank/DDBJ databases">
        <title>Genome Assembly of Collichthys lucidus.</title>
        <authorList>
            <person name="Cai M."/>
            <person name="Xiao S."/>
        </authorList>
    </citation>
    <scope>NUCLEOTIDE SEQUENCE [LARGE SCALE GENOMIC DNA]</scope>
    <source>
        <strain evidence="2">JT15FE1705JMU</strain>
        <tissue evidence="2">Muscle</tissue>
    </source>
</reference>
<evidence type="ECO:0000256" key="1">
    <source>
        <dbReference type="SAM" id="MobiDB-lite"/>
    </source>
</evidence>
<dbReference type="EMBL" id="CM014091">
    <property type="protein sequence ID" value="TKS82771.1"/>
    <property type="molecule type" value="Genomic_DNA"/>
</dbReference>
<feature type="compositionally biased region" description="Polar residues" evidence="1">
    <location>
        <begin position="108"/>
        <end position="122"/>
    </location>
</feature>
<gene>
    <name evidence="2" type="ORF">D9C73_016880</name>
</gene>
<feature type="compositionally biased region" description="Basic and acidic residues" evidence="1">
    <location>
        <begin position="137"/>
        <end position="152"/>
    </location>
</feature>
<feature type="region of interest" description="Disordered" evidence="1">
    <location>
        <begin position="108"/>
        <end position="164"/>
    </location>
</feature>
<dbReference type="AlphaFoldDB" id="A0A4U5V630"/>
<protein>
    <submittedName>
        <fullName evidence="2">Uncharacterized protein</fullName>
    </submittedName>
</protein>
<evidence type="ECO:0000313" key="3">
    <source>
        <dbReference type="Proteomes" id="UP000298787"/>
    </source>
</evidence>
<accession>A0A4U5V630</accession>
<evidence type="ECO:0000313" key="2">
    <source>
        <dbReference type="EMBL" id="TKS82771.1"/>
    </source>
</evidence>
<organism evidence="2 3">
    <name type="scientific">Collichthys lucidus</name>
    <name type="common">Big head croaker</name>
    <name type="synonym">Sciaena lucida</name>
    <dbReference type="NCBI Taxonomy" id="240159"/>
    <lineage>
        <taxon>Eukaryota</taxon>
        <taxon>Metazoa</taxon>
        <taxon>Chordata</taxon>
        <taxon>Craniata</taxon>
        <taxon>Vertebrata</taxon>
        <taxon>Euteleostomi</taxon>
        <taxon>Actinopterygii</taxon>
        <taxon>Neopterygii</taxon>
        <taxon>Teleostei</taxon>
        <taxon>Neoteleostei</taxon>
        <taxon>Acanthomorphata</taxon>
        <taxon>Eupercaria</taxon>
        <taxon>Sciaenidae</taxon>
        <taxon>Collichthys</taxon>
    </lineage>
</organism>
<name>A0A4U5V630_COLLU</name>
<dbReference type="Proteomes" id="UP000298787">
    <property type="component" value="Chromosome 14"/>
</dbReference>